<dbReference type="InterPro" id="IPR029441">
    <property type="entry name" value="Cass2"/>
</dbReference>
<dbReference type="Proteomes" id="UP001059773">
    <property type="component" value="Chromosome"/>
</dbReference>
<dbReference type="RefSeq" id="WP_256710005.1">
    <property type="nucleotide sequence ID" value="NZ_CP101914.1"/>
</dbReference>
<sequence length="108" mass="12660">MVFWNGLYRRLTDTIYYHLKSVTWELGTAYQNETPDQLEATKIPASKWAIFEVRGAMPDAIQKAWQQIFSEWFPSSSYEHAGTPELEVYLDGDATKEDYYSEIWIPVK</sequence>
<accession>A0ABY5JYG9</accession>
<dbReference type="InterPro" id="IPR053182">
    <property type="entry name" value="YobU-like_regulator"/>
</dbReference>
<proteinExistence type="predicted"/>
<organism evidence="2 3">
    <name type="scientific">Oceanobacillus jeddahense</name>
    <dbReference type="NCBI Taxonomy" id="1462527"/>
    <lineage>
        <taxon>Bacteria</taxon>
        <taxon>Bacillati</taxon>
        <taxon>Bacillota</taxon>
        <taxon>Bacilli</taxon>
        <taxon>Bacillales</taxon>
        <taxon>Bacillaceae</taxon>
        <taxon>Oceanobacillus</taxon>
    </lineage>
</organism>
<evidence type="ECO:0000259" key="1">
    <source>
        <dbReference type="SMART" id="SM00871"/>
    </source>
</evidence>
<gene>
    <name evidence="2" type="ORF">NP439_10870</name>
</gene>
<dbReference type="SUPFAM" id="SSF55136">
    <property type="entry name" value="Probable bacterial effector-binding domain"/>
    <property type="match status" value="1"/>
</dbReference>
<evidence type="ECO:0000313" key="2">
    <source>
        <dbReference type="EMBL" id="UUI05101.1"/>
    </source>
</evidence>
<dbReference type="Gene3D" id="3.20.80.10">
    <property type="entry name" value="Regulatory factor, effector binding domain"/>
    <property type="match status" value="1"/>
</dbReference>
<dbReference type="PANTHER" id="PTHR36444:SF3">
    <property type="entry name" value="TRANSCRIPTIONAL ACTIVATOR, PUTATIVE-RELATED"/>
    <property type="match status" value="1"/>
</dbReference>
<protein>
    <submittedName>
        <fullName evidence="2">GyrI-like domain-containing protein</fullName>
    </submittedName>
</protein>
<dbReference type="InterPro" id="IPR010499">
    <property type="entry name" value="AraC_E-bd"/>
</dbReference>
<dbReference type="InterPro" id="IPR011256">
    <property type="entry name" value="Reg_factor_effector_dom_sf"/>
</dbReference>
<dbReference type="EMBL" id="CP101914">
    <property type="protein sequence ID" value="UUI05101.1"/>
    <property type="molecule type" value="Genomic_DNA"/>
</dbReference>
<feature type="domain" description="AraC effector-binding" evidence="1">
    <location>
        <begin position="1"/>
        <end position="108"/>
    </location>
</feature>
<reference evidence="2" key="1">
    <citation type="submission" date="2022-07" db="EMBL/GenBank/DDBJ databases">
        <title>FELIX.</title>
        <authorList>
            <person name="Wan K.H."/>
            <person name="Park S."/>
            <person name="Lawrence Q."/>
            <person name="Eichenberger J.P."/>
            <person name="Booth B.W."/>
            <person name="Piaggio A.J."/>
            <person name="Chandler J.C."/>
            <person name="Franklin A.B."/>
            <person name="Celniker S.E."/>
        </authorList>
    </citation>
    <scope>NUCLEOTIDE SEQUENCE</scope>
    <source>
        <strain evidence="2">QA-1986 374</strain>
    </source>
</reference>
<name>A0ABY5JYG9_9BACI</name>
<dbReference type="Pfam" id="PF14526">
    <property type="entry name" value="Cass2"/>
    <property type="match status" value="1"/>
</dbReference>
<dbReference type="PANTHER" id="PTHR36444">
    <property type="entry name" value="TRANSCRIPTIONAL REGULATOR PROTEIN YOBU-RELATED"/>
    <property type="match status" value="1"/>
</dbReference>
<keyword evidence="3" id="KW-1185">Reference proteome</keyword>
<evidence type="ECO:0000313" key="3">
    <source>
        <dbReference type="Proteomes" id="UP001059773"/>
    </source>
</evidence>
<dbReference type="SMART" id="SM00871">
    <property type="entry name" value="AraC_E_bind"/>
    <property type="match status" value="1"/>
</dbReference>